<dbReference type="InterPro" id="IPR032557">
    <property type="entry name" value="DUF4935"/>
</dbReference>
<sequence>MNIYVETNFVLELVFEQEQFKSCEGILLLSEQKPATLIIPAYSLAEPHEKLIRQARNRKALQQSLDREFKQLERTVSYKNRIQNNIREFFNLLVEIDVEETKRFAKYRNRLLSHADIIPLNGNILCEAATYENRYALMSQDALVYASVLFHLQQNQPTIACFLNRNSRDFDTPEIKAELNSFNCRMISQFDQGLSFIQSQLLP</sequence>
<reference evidence="3" key="1">
    <citation type="submission" date="2015-10" db="EMBL/GenBank/DDBJ databases">
        <authorList>
            <person name="Regsiter A."/>
            <person name="william w."/>
        </authorList>
    </citation>
    <scope>NUCLEOTIDE SEQUENCE [LARGE SCALE GENOMIC DNA]</scope>
</reference>
<accession>A0A1J1LNB5</accession>
<evidence type="ECO:0000313" key="3">
    <source>
        <dbReference type="Proteomes" id="UP000184315"/>
    </source>
</evidence>
<dbReference type="RefSeq" id="WP_072720132.1">
    <property type="nucleotide sequence ID" value="NZ_LN889803.1"/>
</dbReference>
<dbReference type="Proteomes" id="UP000184315">
    <property type="component" value="Unassembled WGS sequence"/>
</dbReference>
<dbReference type="OrthoDB" id="5516291at2"/>
<evidence type="ECO:0000259" key="1">
    <source>
        <dbReference type="Pfam" id="PF16289"/>
    </source>
</evidence>
<proteinExistence type="predicted"/>
<organism evidence="2 3">
    <name type="scientific">Planktothrix tepida PCC 9214</name>
    <dbReference type="NCBI Taxonomy" id="671072"/>
    <lineage>
        <taxon>Bacteria</taxon>
        <taxon>Bacillati</taxon>
        <taxon>Cyanobacteriota</taxon>
        <taxon>Cyanophyceae</taxon>
        <taxon>Oscillatoriophycideae</taxon>
        <taxon>Oscillatoriales</taxon>
        <taxon>Microcoleaceae</taxon>
        <taxon>Planktothrix</taxon>
    </lineage>
</organism>
<evidence type="ECO:0000313" key="2">
    <source>
        <dbReference type="EMBL" id="CUR33490.1"/>
    </source>
</evidence>
<keyword evidence="3" id="KW-1185">Reference proteome</keyword>
<gene>
    <name evidence="2" type="ORF">PL9214520029</name>
</gene>
<dbReference type="AlphaFoldDB" id="A0A1J1LNB5"/>
<dbReference type="Pfam" id="PF16289">
    <property type="entry name" value="PIN_12"/>
    <property type="match status" value="1"/>
</dbReference>
<feature type="domain" description="DUF4935" evidence="1">
    <location>
        <begin position="3"/>
        <end position="170"/>
    </location>
</feature>
<dbReference type="EMBL" id="CZDF01000158">
    <property type="protein sequence ID" value="CUR33490.1"/>
    <property type="molecule type" value="Genomic_DNA"/>
</dbReference>
<name>A0A1J1LNB5_9CYAN</name>
<protein>
    <recommendedName>
        <fullName evidence="1">DUF4935 domain-containing protein</fullName>
    </recommendedName>
</protein>
<dbReference type="STRING" id="671072.PL9214520029"/>